<keyword evidence="3" id="KW-1185">Reference proteome</keyword>
<feature type="region of interest" description="Disordered" evidence="1">
    <location>
        <begin position="362"/>
        <end position="479"/>
    </location>
</feature>
<evidence type="ECO:0000256" key="1">
    <source>
        <dbReference type="SAM" id="MobiDB-lite"/>
    </source>
</evidence>
<feature type="compositionally biased region" description="Low complexity" evidence="1">
    <location>
        <begin position="276"/>
        <end position="302"/>
    </location>
</feature>
<dbReference type="AlphaFoldDB" id="A0A9Q1DTZ3"/>
<feature type="compositionally biased region" description="Basic and acidic residues" evidence="1">
    <location>
        <begin position="34"/>
        <end position="43"/>
    </location>
</feature>
<feature type="compositionally biased region" description="Pro residues" evidence="1">
    <location>
        <begin position="448"/>
        <end position="457"/>
    </location>
</feature>
<feature type="compositionally biased region" description="Low complexity" evidence="1">
    <location>
        <begin position="362"/>
        <end position="372"/>
    </location>
</feature>
<name>A0A9Q1DTZ3_CONCO</name>
<dbReference type="Proteomes" id="UP001152803">
    <property type="component" value="Unassembled WGS sequence"/>
</dbReference>
<feature type="region of interest" description="Disordered" evidence="1">
    <location>
        <begin position="79"/>
        <end position="99"/>
    </location>
</feature>
<feature type="region of interest" description="Disordered" evidence="1">
    <location>
        <begin position="1"/>
        <end position="45"/>
    </location>
</feature>
<feature type="region of interest" description="Disordered" evidence="1">
    <location>
        <begin position="201"/>
        <end position="347"/>
    </location>
</feature>
<reference evidence="2" key="1">
    <citation type="journal article" date="2023" name="Science">
        <title>Genome structures resolve the early diversification of teleost fishes.</title>
        <authorList>
            <person name="Parey E."/>
            <person name="Louis A."/>
            <person name="Montfort J."/>
            <person name="Bouchez O."/>
            <person name="Roques C."/>
            <person name="Iampietro C."/>
            <person name="Lluch J."/>
            <person name="Castinel A."/>
            <person name="Donnadieu C."/>
            <person name="Desvignes T."/>
            <person name="Floi Bucao C."/>
            <person name="Jouanno E."/>
            <person name="Wen M."/>
            <person name="Mejri S."/>
            <person name="Dirks R."/>
            <person name="Jansen H."/>
            <person name="Henkel C."/>
            <person name="Chen W.J."/>
            <person name="Zahm M."/>
            <person name="Cabau C."/>
            <person name="Klopp C."/>
            <person name="Thompson A.W."/>
            <person name="Robinson-Rechavi M."/>
            <person name="Braasch I."/>
            <person name="Lecointre G."/>
            <person name="Bobe J."/>
            <person name="Postlethwait J.H."/>
            <person name="Berthelot C."/>
            <person name="Roest Crollius H."/>
            <person name="Guiguen Y."/>
        </authorList>
    </citation>
    <scope>NUCLEOTIDE SEQUENCE</scope>
    <source>
        <strain evidence="2">Concon-B</strain>
    </source>
</reference>
<proteinExistence type="predicted"/>
<feature type="compositionally biased region" description="Gly residues" evidence="1">
    <location>
        <begin position="318"/>
        <end position="327"/>
    </location>
</feature>
<feature type="compositionally biased region" description="Low complexity" evidence="1">
    <location>
        <begin position="402"/>
        <end position="416"/>
    </location>
</feature>
<dbReference type="EMBL" id="JAFJMO010000003">
    <property type="protein sequence ID" value="KAJ8281544.1"/>
    <property type="molecule type" value="Genomic_DNA"/>
</dbReference>
<gene>
    <name evidence="2" type="ORF">COCON_G00040630</name>
</gene>
<sequence length="479" mass="47293">MSQPVFGEGRAQTPTQTNGTAGPGARPFGFLFGGKEEPARDAESSQNLFFQCMNQKPSPGQSGGTAKGTNYFTAVSESLGKEPPSLFKPATSSSESLKKSVLTPASTGLFSPAHGLPKDPSVRASETQLSGNGTVLGKTFGVDAMPKLSTGFPGGVGGSGGLRASGLGMGGMGTGAAAGLGGGLGLLGKTKGSEAHENLFLQTPKREEPTNPFLAFPEKLSHSPFSGLLSPQTPSSTSSAPSAAGSSVSGPAEAEGLGAAAESQPNLFTMSEQPRGLLSSSFGAMSSGSAASSSAPPVSLLPQDTLQVSPQSADGLGPSMGPGGTPEGGALELQAPSGFSVFGGGGAASEVLAGREGRLGEARLGLQLQQQRPVGSERGGGPAGPHPLPLGRPGQGQGQGRGQEPPAQQALQSGAVGAEGPGEGPAAEAVGGVLPAGRVLHQRGAPPAQVPRVPPGALPQGPRAGRGRGRPQRGLPLLP</sequence>
<organism evidence="2 3">
    <name type="scientific">Conger conger</name>
    <name type="common">Conger eel</name>
    <name type="synonym">Muraena conger</name>
    <dbReference type="NCBI Taxonomy" id="82655"/>
    <lineage>
        <taxon>Eukaryota</taxon>
        <taxon>Metazoa</taxon>
        <taxon>Chordata</taxon>
        <taxon>Craniata</taxon>
        <taxon>Vertebrata</taxon>
        <taxon>Euteleostomi</taxon>
        <taxon>Actinopterygii</taxon>
        <taxon>Neopterygii</taxon>
        <taxon>Teleostei</taxon>
        <taxon>Anguilliformes</taxon>
        <taxon>Congridae</taxon>
        <taxon>Conger</taxon>
    </lineage>
</organism>
<evidence type="ECO:0000313" key="3">
    <source>
        <dbReference type="Proteomes" id="UP001152803"/>
    </source>
</evidence>
<evidence type="ECO:0000313" key="2">
    <source>
        <dbReference type="EMBL" id="KAJ8281544.1"/>
    </source>
</evidence>
<feature type="compositionally biased region" description="Polar residues" evidence="1">
    <location>
        <begin position="263"/>
        <end position="272"/>
    </location>
</feature>
<comment type="caution">
    <text evidence="2">The sequence shown here is derived from an EMBL/GenBank/DDBJ whole genome shotgun (WGS) entry which is preliminary data.</text>
</comment>
<feature type="compositionally biased region" description="Low complexity" evidence="1">
    <location>
        <begin position="424"/>
        <end position="437"/>
    </location>
</feature>
<feature type="non-terminal residue" evidence="2">
    <location>
        <position position="479"/>
    </location>
</feature>
<protein>
    <submittedName>
        <fullName evidence="2">Uncharacterized protein</fullName>
    </submittedName>
</protein>
<feature type="compositionally biased region" description="Low complexity" evidence="1">
    <location>
        <begin position="226"/>
        <end position="262"/>
    </location>
</feature>
<accession>A0A9Q1DTZ3</accession>